<evidence type="ECO:0000256" key="8">
    <source>
        <dbReference type="ARBA" id="ARBA00022918"/>
    </source>
</evidence>
<organism evidence="10 11">
    <name type="scientific">Phytophthora megakarya</name>
    <dbReference type="NCBI Taxonomy" id="4795"/>
    <lineage>
        <taxon>Eukaryota</taxon>
        <taxon>Sar</taxon>
        <taxon>Stramenopiles</taxon>
        <taxon>Oomycota</taxon>
        <taxon>Peronosporomycetes</taxon>
        <taxon>Peronosporales</taxon>
        <taxon>Peronosporaceae</taxon>
        <taxon>Phytophthora</taxon>
    </lineage>
</organism>
<dbReference type="InterPro" id="IPR036397">
    <property type="entry name" value="RNaseH_sf"/>
</dbReference>
<evidence type="ECO:0000256" key="5">
    <source>
        <dbReference type="ARBA" id="ARBA00022750"/>
    </source>
</evidence>
<dbReference type="InterPro" id="IPR012337">
    <property type="entry name" value="RNaseH-like_sf"/>
</dbReference>
<dbReference type="GO" id="GO:0015074">
    <property type="term" value="P:DNA integration"/>
    <property type="evidence" value="ECO:0007669"/>
    <property type="project" value="InterPro"/>
</dbReference>
<proteinExistence type="predicted"/>
<dbReference type="Pfam" id="PF17917">
    <property type="entry name" value="RT_RNaseH"/>
    <property type="match status" value="1"/>
</dbReference>
<sequence length="834" mass="94584">MVRAATQPGEVMVDDLVTLAYRADSGFDFNFVPRAVVTKLIDVGSKLEVKVLSKPVDAAVAGGSIVTCWDSVDVDIVLQTAAGPVHLRELDCLIMVGTETDFLLSNETLVSLRIDVNQQLQQLSGIGFPEDSDPFEEEGHTDVVLTSSEVHTKLEELVCKFLREYTKRSDQLGFIKQNNQSHWASAAVPVAKPKSPDDFRMTVDYRPVNALTIPIVGATQDVTDSAEEAEGSYGYGDFDMPKGFWQLLPLHPNSQEIMSFITTDTLVFLKEQASQQHTSRTMCIRFLAAMLYVYLLVWIDDILVYVKGSTIFYRSPQAIFWTLRAHRLKLIVSKSCLFRKEIRWYGRITSGACIRHDPERINTLQQLPLPKTVVDLQQFLCAAGWMRDTLVDFGRDRVVLDWSAQDEDHFQSVKTLLSSSQLLHFPNATATVALFTDASDLGWGLVVTQVETWDPTLPIHEQHHQLLICKSGIFDDTERRWSIFEKEAYPIIWAARQLDYLLARPSGFLLFCDHKNLIFVFLPTHEVKRHGVHVKCKFVTRNQRRLEKATDRQLDELHPRQGDFIFPNLDDVKHDQQRHKQTASASATTDDNRVLVVNDLIRIPNAAKGATATHFKCRPLWWTRPPWIRSNVDYKQGIIFDCWLGAALSTIPETANVIQRPWGPTYNATERNELLHWDFLYLGKSKYLLVLKDSLTHFCELVACDAATSAVAASALVDWSKRLGAPKILISDQGSYFKNEVVKQVCKQLAIEQDLVLAYAPWMNGTIERLNRDVLQGLRVLLMEMNLDWHEWEYLVHMVEGALNHTPVASLGNRSPGELFTALPRPTPFEPVVN</sequence>
<dbReference type="GO" id="GO:0004190">
    <property type="term" value="F:aspartic-type endopeptidase activity"/>
    <property type="evidence" value="ECO:0007669"/>
    <property type="project" value="UniProtKB-KW"/>
</dbReference>
<dbReference type="InterPro" id="IPR051320">
    <property type="entry name" value="Viral_Replic_Matur_Polypro"/>
</dbReference>
<dbReference type="Proteomes" id="UP000198211">
    <property type="component" value="Unassembled WGS sequence"/>
</dbReference>
<comment type="caution">
    <text evidence="10">The sequence shown here is derived from an EMBL/GenBank/DDBJ whole genome shotgun (WGS) entry which is preliminary data.</text>
</comment>
<feature type="domain" description="Integrase catalytic" evidence="9">
    <location>
        <begin position="660"/>
        <end position="824"/>
    </location>
</feature>
<evidence type="ECO:0000256" key="6">
    <source>
        <dbReference type="ARBA" id="ARBA00022759"/>
    </source>
</evidence>
<dbReference type="PANTHER" id="PTHR33064">
    <property type="entry name" value="POL PROTEIN"/>
    <property type="match status" value="1"/>
</dbReference>
<keyword evidence="11" id="KW-1185">Reference proteome</keyword>
<evidence type="ECO:0000256" key="2">
    <source>
        <dbReference type="ARBA" id="ARBA00022679"/>
    </source>
</evidence>
<dbReference type="InterPro" id="IPR043502">
    <property type="entry name" value="DNA/RNA_pol_sf"/>
</dbReference>
<dbReference type="GO" id="GO:0003964">
    <property type="term" value="F:RNA-directed DNA polymerase activity"/>
    <property type="evidence" value="ECO:0007669"/>
    <property type="project" value="UniProtKB-KW"/>
</dbReference>
<keyword evidence="6" id="KW-0255">Endonuclease</keyword>
<reference evidence="11" key="1">
    <citation type="submission" date="2017-03" db="EMBL/GenBank/DDBJ databases">
        <title>Phytopthora megakarya and P. palmivora, two closely related causual agents of cacao black pod achieved similar genome size and gene model numbers by different mechanisms.</title>
        <authorList>
            <person name="Ali S."/>
            <person name="Shao J."/>
            <person name="Larry D.J."/>
            <person name="Kronmiller B."/>
            <person name="Shen D."/>
            <person name="Strem M.D."/>
            <person name="Melnick R.L."/>
            <person name="Guiltinan M.J."/>
            <person name="Tyler B.M."/>
            <person name="Meinhardt L.W."/>
            <person name="Bailey B.A."/>
        </authorList>
    </citation>
    <scope>NUCLEOTIDE SEQUENCE [LARGE SCALE GENOMIC DNA]</scope>
    <source>
        <strain evidence="11">zdho120</strain>
    </source>
</reference>
<dbReference type="InterPro" id="IPR001584">
    <property type="entry name" value="Integrase_cat-core"/>
</dbReference>
<keyword evidence="8" id="KW-0695">RNA-directed DNA polymerase</keyword>
<protein>
    <recommendedName>
        <fullName evidence="9">Integrase catalytic domain-containing protein</fullName>
    </recommendedName>
</protein>
<dbReference type="GO" id="GO:0003676">
    <property type="term" value="F:nucleic acid binding"/>
    <property type="evidence" value="ECO:0007669"/>
    <property type="project" value="InterPro"/>
</dbReference>
<evidence type="ECO:0000256" key="1">
    <source>
        <dbReference type="ARBA" id="ARBA00022670"/>
    </source>
</evidence>
<dbReference type="PROSITE" id="PS50994">
    <property type="entry name" value="INTEGRASE"/>
    <property type="match status" value="1"/>
</dbReference>
<dbReference type="PANTHER" id="PTHR33064:SF37">
    <property type="entry name" value="RIBONUCLEASE H"/>
    <property type="match status" value="1"/>
</dbReference>
<evidence type="ECO:0000313" key="10">
    <source>
        <dbReference type="EMBL" id="OWZ04112.1"/>
    </source>
</evidence>
<dbReference type="GO" id="GO:0004519">
    <property type="term" value="F:endonuclease activity"/>
    <property type="evidence" value="ECO:0007669"/>
    <property type="project" value="UniProtKB-KW"/>
</dbReference>
<gene>
    <name evidence="10" type="ORF">PHMEG_00024041</name>
</gene>
<dbReference type="Gene3D" id="3.10.10.10">
    <property type="entry name" value="HIV Type 1 Reverse Transcriptase, subunit A, domain 1"/>
    <property type="match status" value="1"/>
</dbReference>
<name>A0A225VFN1_9STRA</name>
<evidence type="ECO:0000313" key="11">
    <source>
        <dbReference type="Proteomes" id="UP000198211"/>
    </source>
</evidence>
<dbReference type="InterPro" id="IPR043128">
    <property type="entry name" value="Rev_trsase/Diguanyl_cyclase"/>
</dbReference>
<evidence type="ECO:0000259" key="9">
    <source>
        <dbReference type="PROSITE" id="PS50994"/>
    </source>
</evidence>
<dbReference type="InterPro" id="IPR041373">
    <property type="entry name" value="RT_RNaseH"/>
</dbReference>
<keyword evidence="4" id="KW-0540">Nuclease</keyword>
<dbReference type="OrthoDB" id="121795at2759"/>
<dbReference type="EMBL" id="NBNE01005145">
    <property type="protein sequence ID" value="OWZ04112.1"/>
    <property type="molecule type" value="Genomic_DNA"/>
</dbReference>
<evidence type="ECO:0000256" key="4">
    <source>
        <dbReference type="ARBA" id="ARBA00022722"/>
    </source>
</evidence>
<keyword evidence="5" id="KW-0064">Aspartyl protease</keyword>
<keyword evidence="2" id="KW-0808">Transferase</keyword>
<dbReference type="Pfam" id="PF00665">
    <property type="entry name" value="rve"/>
    <property type="match status" value="1"/>
</dbReference>
<keyword evidence="1" id="KW-0645">Protease</keyword>
<accession>A0A225VFN1</accession>
<keyword evidence="3" id="KW-0548">Nucleotidyltransferase</keyword>
<dbReference type="SUPFAM" id="SSF53098">
    <property type="entry name" value="Ribonuclease H-like"/>
    <property type="match status" value="1"/>
</dbReference>
<dbReference type="GO" id="GO:0006508">
    <property type="term" value="P:proteolysis"/>
    <property type="evidence" value="ECO:0007669"/>
    <property type="project" value="UniProtKB-KW"/>
</dbReference>
<dbReference type="Gene3D" id="3.30.70.270">
    <property type="match status" value="1"/>
</dbReference>
<dbReference type="SUPFAM" id="SSF56672">
    <property type="entry name" value="DNA/RNA polymerases"/>
    <property type="match status" value="1"/>
</dbReference>
<dbReference type="AlphaFoldDB" id="A0A225VFN1"/>
<dbReference type="Gene3D" id="3.30.420.10">
    <property type="entry name" value="Ribonuclease H-like superfamily/Ribonuclease H"/>
    <property type="match status" value="1"/>
</dbReference>
<evidence type="ECO:0000256" key="7">
    <source>
        <dbReference type="ARBA" id="ARBA00022801"/>
    </source>
</evidence>
<keyword evidence="7" id="KW-0378">Hydrolase</keyword>
<evidence type="ECO:0000256" key="3">
    <source>
        <dbReference type="ARBA" id="ARBA00022695"/>
    </source>
</evidence>